<dbReference type="InterPro" id="IPR027273">
    <property type="entry name" value="Neocarzinostatin-like"/>
</dbReference>
<keyword evidence="3" id="KW-0044">Antibiotic</keyword>
<gene>
    <name evidence="7" type="ORF">OHV25_27165</name>
</gene>
<dbReference type="GO" id="GO:0003677">
    <property type="term" value="F:DNA binding"/>
    <property type="evidence" value="ECO:0007669"/>
    <property type="project" value="UniProtKB-KW"/>
</dbReference>
<dbReference type="NCBIfam" id="NF040680">
    <property type="entry name" value="chromo_anti"/>
    <property type="match status" value="1"/>
</dbReference>
<dbReference type="AlphaFoldDB" id="A0AAU2H6P2"/>
<keyword evidence="2" id="KW-0929">Antimicrobial</keyword>
<dbReference type="SUPFAM" id="SSF49319">
    <property type="entry name" value="Actinoxanthin-like"/>
    <property type="match status" value="1"/>
</dbReference>
<evidence type="ECO:0000256" key="3">
    <source>
        <dbReference type="ARBA" id="ARBA00023022"/>
    </source>
</evidence>
<name>A0AAU2H6P2_9ACTN</name>
<reference evidence="7" key="1">
    <citation type="submission" date="2022-10" db="EMBL/GenBank/DDBJ databases">
        <title>The complete genomes of actinobacterial strains from the NBC collection.</title>
        <authorList>
            <person name="Joergensen T.S."/>
            <person name="Alvarez Arevalo M."/>
            <person name="Sterndorff E.B."/>
            <person name="Faurdal D."/>
            <person name="Vuksanovic O."/>
            <person name="Mourched A.-S."/>
            <person name="Charusanti P."/>
            <person name="Shaw S."/>
            <person name="Blin K."/>
            <person name="Weber T."/>
        </authorList>
    </citation>
    <scope>NUCLEOTIDE SEQUENCE</scope>
    <source>
        <strain evidence="7">NBC_00060</strain>
    </source>
</reference>
<feature type="signal peptide" evidence="6">
    <location>
        <begin position="1"/>
        <end position="32"/>
    </location>
</feature>
<evidence type="ECO:0000256" key="1">
    <source>
        <dbReference type="ARBA" id="ARBA00010648"/>
    </source>
</evidence>
<proteinExistence type="inferred from homology"/>
<protein>
    <submittedName>
        <fullName evidence="7">Enediyne antibiotic chromoprotein</fullName>
    </submittedName>
</protein>
<dbReference type="PRINTS" id="PR01885">
    <property type="entry name" value="MACROMOMYCIN"/>
</dbReference>
<dbReference type="InterPro" id="IPR006311">
    <property type="entry name" value="TAT_signal"/>
</dbReference>
<dbReference type="EMBL" id="CP108253">
    <property type="protein sequence ID" value="WTU43007.1"/>
    <property type="molecule type" value="Genomic_DNA"/>
</dbReference>
<keyword evidence="6" id="KW-0732">Signal</keyword>
<evidence type="ECO:0000256" key="4">
    <source>
        <dbReference type="ARBA" id="ARBA00023125"/>
    </source>
</evidence>
<keyword evidence="4" id="KW-0238">DNA-binding</keyword>
<sequence>MKDLITRSRIAKLAASGAAVAATVLLATPASAATAISVTPSSGLSDGQTVSISGSGYTPGAAVNVGECASSTLCSNDVKNLTADANGAISVTLDVKKAFVAKDWSTGQDVNVDCSAAGTQCNITAWEQTTGNTVQNISFS</sequence>
<dbReference type="InterPro" id="IPR002186">
    <property type="entry name" value="Neocarzinostatin_fam"/>
</dbReference>
<accession>A0AAU2H6P2</accession>
<evidence type="ECO:0000256" key="6">
    <source>
        <dbReference type="SAM" id="SignalP"/>
    </source>
</evidence>
<dbReference type="PROSITE" id="PS51318">
    <property type="entry name" value="TAT"/>
    <property type="match status" value="1"/>
</dbReference>
<organism evidence="7">
    <name type="scientific">Streptomyces sp. NBC_00060</name>
    <dbReference type="NCBI Taxonomy" id="2975636"/>
    <lineage>
        <taxon>Bacteria</taxon>
        <taxon>Bacillati</taxon>
        <taxon>Actinomycetota</taxon>
        <taxon>Actinomycetes</taxon>
        <taxon>Kitasatosporales</taxon>
        <taxon>Streptomycetaceae</taxon>
        <taxon>Streptomyces</taxon>
    </lineage>
</organism>
<evidence type="ECO:0000256" key="2">
    <source>
        <dbReference type="ARBA" id="ARBA00022529"/>
    </source>
</evidence>
<dbReference type="Pfam" id="PF00960">
    <property type="entry name" value="Neocarzinostat"/>
    <property type="match status" value="1"/>
</dbReference>
<evidence type="ECO:0000256" key="5">
    <source>
        <dbReference type="ARBA" id="ARBA00023157"/>
    </source>
</evidence>
<dbReference type="GO" id="GO:0042742">
    <property type="term" value="P:defense response to bacterium"/>
    <property type="evidence" value="ECO:0007669"/>
    <property type="project" value="UniProtKB-KW"/>
</dbReference>
<evidence type="ECO:0000313" key="7">
    <source>
        <dbReference type="EMBL" id="WTU43007.1"/>
    </source>
</evidence>
<keyword evidence="5" id="KW-1015">Disulfide bond</keyword>
<feature type="chain" id="PRO_5044007194" evidence="6">
    <location>
        <begin position="33"/>
        <end position="140"/>
    </location>
</feature>
<comment type="similarity">
    <text evidence="1">Belongs to the neocarzinostatin family.</text>
</comment>
<dbReference type="Gene3D" id="2.60.40.230">
    <property type="entry name" value="Neocarzinostatin-like"/>
    <property type="match status" value="1"/>
</dbReference>